<comment type="catalytic activity">
    <reaction evidence="1">
        <text>inosine + phosphate = alpha-D-ribose 1-phosphate + hypoxanthine</text>
        <dbReference type="Rhea" id="RHEA:27646"/>
        <dbReference type="ChEBI" id="CHEBI:17368"/>
        <dbReference type="ChEBI" id="CHEBI:17596"/>
        <dbReference type="ChEBI" id="CHEBI:43474"/>
        <dbReference type="ChEBI" id="CHEBI:57720"/>
        <dbReference type="EC" id="2.4.2.1"/>
    </reaction>
    <physiologicalReaction direction="left-to-right" evidence="1">
        <dbReference type="Rhea" id="RHEA:27647"/>
    </physiologicalReaction>
</comment>
<evidence type="ECO:0000256" key="6">
    <source>
        <dbReference type="ARBA" id="ARBA00022833"/>
    </source>
</evidence>
<proteinExistence type="inferred from homology"/>
<keyword evidence="14" id="KW-1185">Reference proteome</keyword>
<evidence type="ECO:0000256" key="8">
    <source>
        <dbReference type="ARBA" id="ARBA00048968"/>
    </source>
</evidence>
<keyword evidence="3" id="KW-0808">Transferase</keyword>
<evidence type="ECO:0000256" key="2">
    <source>
        <dbReference type="ARBA" id="ARBA00007353"/>
    </source>
</evidence>
<protein>
    <recommendedName>
        <fullName evidence="10">Purine nucleoside phosphorylase</fullName>
    </recommendedName>
</protein>
<evidence type="ECO:0000256" key="5">
    <source>
        <dbReference type="ARBA" id="ARBA00022801"/>
    </source>
</evidence>
<gene>
    <name evidence="12" type="primary">pgeF</name>
    <name evidence="11" type="ORF">EDC16_101119</name>
    <name evidence="12" type="ORF">FHQ21_02620</name>
</gene>
<keyword evidence="4" id="KW-0479">Metal-binding</keyword>
<dbReference type="GO" id="GO:0017061">
    <property type="term" value="F:S-methyl-5-thioadenosine phosphorylase activity"/>
    <property type="evidence" value="ECO:0007669"/>
    <property type="project" value="UniProtKB-EC"/>
</dbReference>
<dbReference type="PANTHER" id="PTHR30616">
    <property type="entry name" value="UNCHARACTERIZED PROTEIN YFIH"/>
    <property type="match status" value="1"/>
</dbReference>
<evidence type="ECO:0000256" key="4">
    <source>
        <dbReference type="ARBA" id="ARBA00022723"/>
    </source>
</evidence>
<dbReference type="EMBL" id="SMCP01000001">
    <property type="protein sequence ID" value="TCV89809.1"/>
    <property type="molecule type" value="Genomic_DNA"/>
</dbReference>
<evidence type="ECO:0000256" key="10">
    <source>
        <dbReference type="RuleBase" id="RU361274"/>
    </source>
</evidence>
<evidence type="ECO:0000256" key="9">
    <source>
        <dbReference type="ARBA" id="ARBA00049893"/>
    </source>
</evidence>
<dbReference type="EMBL" id="VDGV01000014">
    <property type="protein sequence ID" value="TNG93077.1"/>
    <property type="molecule type" value="Genomic_DNA"/>
</dbReference>
<reference evidence="12 14" key="2">
    <citation type="submission" date="2019-05" db="EMBL/GenBank/DDBJ databases">
        <title>Pasteurellaceae isolates from reptiles.</title>
        <authorList>
            <person name="Bojesen A.M."/>
            <person name="Lund E."/>
        </authorList>
    </citation>
    <scope>NUCLEOTIDE SEQUENCE [LARGE SCALE GENOMIC DNA]</scope>
    <source>
        <strain evidence="12 14">ELNT2x</strain>
    </source>
</reference>
<comment type="caution">
    <text evidence="11">The sequence shown here is derived from an EMBL/GenBank/DDBJ whole genome shotgun (WGS) entry which is preliminary data.</text>
</comment>
<name>A0A4V2W2Y2_9PAST</name>
<evidence type="ECO:0000256" key="3">
    <source>
        <dbReference type="ARBA" id="ARBA00022679"/>
    </source>
</evidence>
<organism evidence="11 13">
    <name type="scientific">Testudinibacter aquarius</name>
    <dbReference type="NCBI Taxonomy" id="1524974"/>
    <lineage>
        <taxon>Bacteria</taxon>
        <taxon>Pseudomonadati</taxon>
        <taxon>Pseudomonadota</taxon>
        <taxon>Gammaproteobacteria</taxon>
        <taxon>Pasteurellales</taxon>
        <taxon>Pasteurellaceae</taxon>
        <taxon>Testudinibacter</taxon>
    </lineage>
</organism>
<dbReference type="InterPro" id="IPR011324">
    <property type="entry name" value="Cytotoxic_necrot_fac-like_cat"/>
</dbReference>
<keyword evidence="6" id="KW-0862">Zinc</keyword>
<dbReference type="SUPFAM" id="SSF64438">
    <property type="entry name" value="CNF1/YfiH-like putative cysteine hydrolases"/>
    <property type="match status" value="1"/>
</dbReference>
<comment type="catalytic activity">
    <reaction evidence="7">
        <text>adenosine + H2O + H(+) = inosine + NH4(+)</text>
        <dbReference type="Rhea" id="RHEA:24408"/>
        <dbReference type="ChEBI" id="CHEBI:15377"/>
        <dbReference type="ChEBI" id="CHEBI:15378"/>
        <dbReference type="ChEBI" id="CHEBI:16335"/>
        <dbReference type="ChEBI" id="CHEBI:17596"/>
        <dbReference type="ChEBI" id="CHEBI:28938"/>
        <dbReference type="EC" id="3.5.4.4"/>
    </reaction>
    <physiologicalReaction direction="left-to-right" evidence="7">
        <dbReference type="Rhea" id="RHEA:24409"/>
    </physiologicalReaction>
</comment>
<evidence type="ECO:0000313" key="12">
    <source>
        <dbReference type="EMBL" id="TNG93077.1"/>
    </source>
</evidence>
<keyword evidence="5" id="KW-0378">Hydrolase</keyword>
<dbReference type="InterPro" id="IPR003730">
    <property type="entry name" value="Cu_polyphenol_OxRdtase"/>
</dbReference>
<sequence>MEFLKPNWKLANNVHALSTLRSGGVSVAPYASFNLGAHVGDNPSAVAANRTLLLEKAQLPQLPLYLNQTHSTTVLRLPTTATALEADAVYTDQTGQVCLVMTADCLPVLFATEDGNEVAAAHAGWRGLCDGILENTVAQFHAKPSQIVVWLAPAISQSAFRVGGEVRSAFIQHDPQAALAFEADLTMPDKYFADLYLLARQRLKKCGIHLIYGGECCTFSQKERFFSYRRDGVTGRMASLIWFEENN</sequence>
<dbReference type="NCBIfam" id="TIGR00726">
    <property type="entry name" value="peptidoglycan editing factor PgeF"/>
    <property type="match status" value="1"/>
</dbReference>
<dbReference type="Gene3D" id="3.60.140.10">
    <property type="entry name" value="CNF1/YfiH-like putative cysteine hydrolases"/>
    <property type="match status" value="1"/>
</dbReference>
<dbReference type="Proteomes" id="UP000294619">
    <property type="component" value="Unassembled WGS sequence"/>
</dbReference>
<comment type="catalytic activity">
    <reaction evidence="8">
        <text>adenosine + phosphate = alpha-D-ribose 1-phosphate + adenine</text>
        <dbReference type="Rhea" id="RHEA:27642"/>
        <dbReference type="ChEBI" id="CHEBI:16335"/>
        <dbReference type="ChEBI" id="CHEBI:16708"/>
        <dbReference type="ChEBI" id="CHEBI:43474"/>
        <dbReference type="ChEBI" id="CHEBI:57720"/>
        <dbReference type="EC" id="2.4.2.1"/>
    </reaction>
    <physiologicalReaction direction="left-to-right" evidence="8">
        <dbReference type="Rhea" id="RHEA:27643"/>
    </physiologicalReaction>
</comment>
<evidence type="ECO:0000313" key="14">
    <source>
        <dbReference type="Proteomes" id="UP000305526"/>
    </source>
</evidence>
<evidence type="ECO:0000256" key="1">
    <source>
        <dbReference type="ARBA" id="ARBA00000553"/>
    </source>
</evidence>
<dbReference type="CDD" id="cd16833">
    <property type="entry name" value="YfiH"/>
    <property type="match status" value="1"/>
</dbReference>
<dbReference type="PANTHER" id="PTHR30616:SF2">
    <property type="entry name" value="PURINE NUCLEOSIDE PHOSPHORYLASE LACC1"/>
    <property type="match status" value="1"/>
</dbReference>
<dbReference type="InterPro" id="IPR038371">
    <property type="entry name" value="Cu_polyphenol_OxRdtase_sf"/>
</dbReference>
<comment type="catalytic activity">
    <reaction evidence="9">
        <text>S-methyl-5'-thioadenosine + phosphate = 5-(methylsulfanyl)-alpha-D-ribose 1-phosphate + adenine</text>
        <dbReference type="Rhea" id="RHEA:11852"/>
        <dbReference type="ChEBI" id="CHEBI:16708"/>
        <dbReference type="ChEBI" id="CHEBI:17509"/>
        <dbReference type="ChEBI" id="CHEBI:43474"/>
        <dbReference type="ChEBI" id="CHEBI:58533"/>
        <dbReference type="EC" id="2.4.2.28"/>
    </reaction>
    <physiologicalReaction direction="left-to-right" evidence="9">
        <dbReference type="Rhea" id="RHEA:11853"/>
    </physiologicalReaction>
</comment>
<reference evidence="11 13" key="1">
    <citation type="submission" date="2019-03" db="EMBL/GenBank/DDBJ databases">
        <title>Genomic Encyclopedia of Type Strains, Phase IV (KMG-IV): sequencing the most valuable type-strain genomes for metagenomic binning, comparative biology and taxonomic classification.</title>
        <authorList>
            <person name="Goeker M."/>
        </authorList>
    </citation>
    <scope>NUCLEOTIDE SEQUENCE [LARGE SCALE GENOMIC DNA]</scope>
    <source>
        <strain evidence="11 13">DSM 28140</strain>
    </source>
</reference>
<dbReference type="AlphaFoldDB" id="A0A4V2W2Y2"/>
<dbReference type="GO" id="GO:0005507">
    <property type="term" value="F:copper ion binding"/>
    <property type="evidence" value="ECO:0007669"/>
    <property type="project" value="TreeGrafter"/>
</dbReference>
<dbReference type="Proteomes" id="UP000305526">
    <property type="component" value="Unassembled WGS sequence"/>
</dbReference>
<dbReference type="Pfam" id="PF02578">
    <property type="entry name" value="Cu-oxidase_4"/>
    <property type="match status" value="1"/>
</dbReference>
<dbReference type="RefSeq" id="WP_132964338.1">
    <property type="nucleotide sequence ID" value="NZ_LEKL01000014.1"/>
</dbReference>
<evidence type="ECO:0000313" key="13">
    <source>
        <dbReference type="Proteomes" id="UP000294619"/>
    </source>
</evidence>
<dbReference type="GO" id="GO:0016787">
    <property type="term" value="F:hydrolase activity"/>
    <property type="evidence" value="ECO:0007669"/>
    <property type="project" value="UniProtKB-KW"/>
</dbReference>
<comment type="similarity">
    <text evidence="2 10">Belongs to the purine nucleoside phosphorylase YfiH/LACC1 family.</text>
</comment>
<accession>A0A4V2W2Y2</accession>
<evidence type="ECO:0000256" key="7">
    <source>
        <dbReference type="ARBA" id="ARBA00047989"/>
    </source>
</evidence>
<evidence type="ECO:0000313" key="11">
    <source>
        <dbReference type="EMBL" id="TCV89809.1"/>
    </source>
</evidence>